<feature type="domain" description="Type II/III secretion system secretin-like" evidence="3">
    <location>
        <begin position="1225"/>
        <end position="1410"/>
    </location>
</feature>
<organism evidence="4">
    <name type="scientific">Singulisphaera sp. Ch08</name>
    <dbReference type="NCBI Taxonomy" id="3120278"/>
    <lineage>
        <taxon>Bacteria</taxon>
        <taxon>Pseudomonadati</taxon>
        <taxon>Planctomycetota</taxon>
        <taxon>Planctomycetia</taxon>
        <taxon>Isosphaerales</taxon>
        <taxon>Isosphaeraceae</taxon>
        <taxon>Singulisphaera</taxon>
    </lineage>
</organism>
<dbReference type="RefSeq" id="WP_406699819.1">
    <property type="nucleotide sequence ID" value="NZ_CP155447.1"/>
</dbReference>
<sequence>MFNSGQYALATQYLTAAQSYRDQLSVSERTVLDAYLKELSRVPADSAVAPAGTAPTAAASVASPATTRGTVPGAQPAPASGANPSDAKQGARWKLQSAREQIRQGDYEAATRLVTEVQAMNVQWGLFDDTPAKVADAIEKARPKMTATATSDQSRSLDLARAKVKQARALLANNQFEQAEALALDVKSWKMSFGVFEDNPDKVASAARALRRRDQLRTSPPKEQPSLGVYDVLVQEARHLMSTGQLDKAAEKAQQAQRMNVVPPLTSDRAETVLHDVEMARARQTPSAIAAAPTKPMAESRSTIVEHEANELLARGDSVAASAKFSEVERLRTQENGPLPATDASVQKVSADVEATPLGLPEPAATNDALPAVEPALPAAEAALPAAEAALPAVEAALPAVEPAPPAAESAPLGRGEQLLSEARALYGQGNYAAARQMAEEAKTGKHGVDPQADDLIAQIALAAQGGALSLYDSALDALRKGEQGRARALLAEVAASGDALDSGLMQKVQDLLAKLPEDDSGKATASDLTHPTHDVEALAAQKLNAEVGTKTAEARRYQETDPDKAIEIYETTLRSVKAKSSELPEAVTRTMVRRLEVAIELAKKDKAAFDVKMLDKNAKAEIEAKRLRIFEAEKAKKTRMEELMSKATTAMAEGRYQEANKFATMAQEIDPNEVSATILAWKANVQRHYKKDLENKAAKEDAALDTLQMVDTAAIADPEVQLNGIKYAENFKDLTADRLRMNARLEIKKDAKTVYIESKLKENVSLNMESQPLSEAVAFLANYTGLNIVLDQKALADVDITTATPISLVVSDVQLKNALKLMLSPLGLNYKVENEVLMITSPQTSMSSTYPKTYYVGDLVIAPTRGPANPLNPMGLLDNPGTPGALGAGGQQMPLPNGASTATNGGPNFTQGDRPKADFTPLIQLITGTIAPNTWQVTNAAGTDSSSSYGMGGGFGAGDAGGLDTATPIGSITPFFLSISLIIRHTAEIHDQVADLLKQLRRLQDLQVSIEVRFITLSDSFFEQIGVDFDFDIHSKTVGKKSTFAIPNPALSLFPVNGGGGIAGGGTTTGGGGGTLGGGGGGTLGGGGGGQLGGGGGGQLGGGGGGQLGGGGGLGGQNGGGLGGGGGGGTLGGGGGGGGGGQATPGAYIVNPFRDYSLGNKTPLTVGLSSGGIGNFSSDLSIPFQQDSAAQSAPTIGGVSSTAGATFGISFLSDLEVFLFLTAAQGDTRSNILQAPKITTFNGAPAFINNTQTIYYISSLTPIVGPGSVAFLPTPTPFPNGVTLTVTPVVSADRRYVRMTLSPVFTVIEGFDTIAVPAAVGGSGLGGGSASINAQIQLPRFNLTTVNTTVTVPDGGTVLLGGVKRLNEERKEFGVPVLSKTPMLNRLFRNIGIGRTTSSLMLMVTPRIIILEEEEERLGIPAVSN</sequence>
<feature type="region of interest" description="Disordered" evidence="2">
    <location>
        <begin position="47"/>
        <end position="90"/>
    </location>
</feature>
<dbReference type="Pfam" id="PF00263">
    <property type="entry name" value="Secretin"/>
    <property type="match status" value="1"/>
</dbReference>
<evidence type="ECO:0000259" key="3">
    <source>
        <dbReference type="Pfam" id="PF00263"/>
    </source>
</evidence>
<dbReference type="GO" id="GO:0009306">
    <property type="term" value="P:protein secretion"/>
    <property type="evidence" value="ECO:0007669"/>
    <property type="project" value="InterPro"/>
</dbReference>
<accession>A0AAU7CNR1</accession>
<gene>
    <name evidence="4" type="ORF">V5E97_13315</name>
</gene>
<evidence type="ECO:0000313" key="4">
    <source>
        <dbReference type="EMBL" id="XBH06974.1"/>
    </source>
</evidence>
<reference evidence="4" key="1">
    <citation type="submission" date="2024-05" db="EMBL/GenBank/DDBJ databases">
        <title>Planctomycetes of the genus Singulisphaera possess chitinolytic capabilities.</title>
        <authorList>
            <person name="Ivanova A."/>
        </authorList>
    </citation>
    <scope>NUCLEOTIDE SEQUENCE</scope>
    <source>
        <strain evidence="4">Ch08T</strain>
    </source>
</reference>
<feature type="compositionally biased region" description="Low complexity" evidence="2">
    <location>
        <begin position="47"/>
        <end position="67"/>
    </location>
</feature>
<dbReference type="EMBL" id="CP155447">
    <property type="protein sequence ID" value="XBH06974.1"/>
    <property type="molecule type" value="Genomic_DNA"/>
</dbReference>
<dbReference type="PANTHER" id="PTHR30604">
    <property type="entry name" value="PROTEIN TRANSPORT PROTEIN HOFQ"/>
    <property type="match status" value="1"/>
</dbReference>
<evidence type="ECO:0000256" key="2">
    <source>
        <dbReference type="SAM" id="MobiDB-lite"/>
    </source>
</evidence>
<dbReference type="InterPro" id="IPR004846">
    <property type="entry name" value="T2SS/T3SS_dom"/>
</dbReference>
<dbReference type="PANTHER" id="PTHR30604:SF1">
    <property type="entry name" value="DNA UTILIZATION PROTEIN HOFQ"/>
    <property type="match status" value="1"/>
</dbReference>
<evidence type="ECO:0000256" key="1">
    <source>
        <dbReference type="RuleBase" id="RU004003"/>
    </source>
</evidence>
<protein>
    <submittedName>
        <fullName evidence="4">Type II secretory pathway, component PulD</fullName>
    </submittedName>
</protein>
<dbReference type="InterPro" id="IPR051808">
    <property type="entry name" value="Type_IV_pilus_biogenesis"/>
</dbReference>
<dbReference type="Gene3D" id="3.55.50.30">
    <property type="match status" value="1"/>
</dbReference>
<proteinExistence type="inferred from homology"/>
<name>A0AAU7CNR1_9BACT</name>
<comment type="similarity">
    <text evidence="1">Belongs to the bacterial secretin family.</text>
</comment>